<sequence length="727" mass="77734">MAYDNLGAAVSDLAPKRAAGHAASAPERSFVAALWRRRAIFAAIFTAILVAVVVALVVLPVQYLASGSVIVAEQEPGDNNASGVWAQKAGDPADMESQLLVIGSSRVMKAAIAAPGIFDLALEDCAANKGVGALLEISGRPSICDKIKSDPDSMIEYVQPRYSIGNVGRSRVISISYRSTRPEIAQKMANALIVAFLDDQRETLSSGRRRAADWLWAEVRRLDGELRDDDAKIQEFKRKKGLARGTNALIDSERLTSLTQQLSAAETTRAEAAARLEEISANKGKGLADSPAVLASRSVSDLKQQLTMVEIRLASARSTLGDLHPALRELERERDMVQRRFAAEVAGVAAAVKRNYEAANSLVGSLKAQVAAAKAEVGDAMIDQGSIDTLVHGVDIKRRQYSELYKRASELDADRRVLNGSTRLVSMADLPNLPYFPKRLPFLAAGSTLAALLGAAAAILRDRFDKSLRGSAELAASTGEELCVELPYQHGAEQGKTFGLLAPKKQNLPLKPALKLAERDDALQRALFDIYSSARIGDAEGSRIVAVTSPAHGDGKTFLTLAFARFAATMGRRVLVVECDRAAPAFETALGLEGGPGLFEALDATAPLRDCVARTATRKLDALPIGASAKATPPQIGMRIGTVLQATRDYDLVLLDCPSAETLDARLVVRHADAALLCARAGQCSAQEVLTAMEWLTASGGRLLGLAVNMVERDEPAFLRRLLRVAA</sequence>
<name>A0A549T394_METSR</name>
<protein>
    <submittedName>
        <fullName evidence="3">Lipopolysaccharide biosynthesis protein</fullName>
    </submittedName>
</protein>
<dbReference type="Gene3D" id="3.40.50.300">
    <property type="entry name" value="P-loop containing nucleotide triphosphate hydrolases"/>
    <property type="match status" value="1"/>
</dbReference>
<keyword evidence="1" id="KW-0175">Coiled coil</keyword>
<feature type="transmembrane region" description="Helical" evidence="2">
    <location>
        <begin position="39"/>
        <end position="59"/>
    </location>
</feature>
<keyword evidence="2" id="KW-1133">Transmembrane helix</keyword>
<evidence type="ECO:0000256" key="2">
    <source>
        <dbReference type="SAM" id="Phobius"/>
    </source>
</evidence>
<dbReference type="PANTHER" id="PTHR32309">
    <property type="entry name" value="TYROSINE-PROTEIN KINASE"/>
    <property type="match status" value="1"/>
</dbReference>
<proteinExistence type="predicted"/>
<keyword evidence="2" id="KW-0472">Membrane</keyword>
<dbReference type="SUPFAM" id="SSF52540">
    <property type="entry name" value="P-loop containing nucleoside triphosphate hydrolases"/>
    <property type="match status" value="1"/>
</dbReference>
<dbReference type="RefSeq" id="WP_142862126.1">
    <property type="nucleotide sequence ID" value="NZ_VJMF01000022.1"/>
</dbReference>
<keyword evidence="2" id="KW-0812">Transmembrane</keyword>
<organism evidence="3 4">
    <name type="scientific">Methylosinus sporium</name>
    <dbReference type="NCBI Taxonomy" id="428"/>
    <lineage>
        <taxon>Bacteria</taxon>
        <taxon>Pseudomonadati</taxon>
        <taxon>Pseudomonadota</taxon>
        <taxon>Alphaproteobacteria</taxon>
        <taxon>Hyphomicrobiales</taxon>
        <taxon>Methylocystaceae</taxon>
        <taxon>Methylosinus</taxon>
    </lineage>
</organism>
<dbReference type="InterPro" id="IPR027417">
    <property type="entry name" value="P-loop_NTPase"/>
</dbReference>
<evidence type="ECO:0000313" key="4">
    <source>
        <dbReference type="Proteomes" id="UP000316781"/>
    </source>
</evidence>
<reference evidence="3 4" key="1">
    <citation type="submission" date="2019-07" db="EMBL/GenBank/DDBJ databases">
        <title>Ln-dependent methylotrophs.</title>
        <authorList>
            <person name="Tani A."/>
        </authorList>
    </citation>
    <scope>NUCLEOTIDE SEQUENCE [LARGE SCALE GENOMIC DNA]</scope>
    <source>
        <strain evidence="3 4">SM89A</strain>
    </source>
</reference>
<evidence type="ECO:0000256" key="1">
    <source>
        <dbReference type="SAM" id="Coils"/>
    </source>
</evidence>
<dbReference type="Proteomes" id="UP000316781">
    <property type="component" value="Unassembled WGS sequence"/>
</dbReference>
<evidence type="ECO:0000313" key="3">
    <source>
        <dbReference type="EMBL" id="TRL36312.1"/>
    </source>
</evidence>
<accession>A0A549T394</accession>
<feature type="coiled-coil region" evidence="1">
    <location>
        <begin position="219"/>
        <end position="282"/>
    </location>
</feature>
<dbReference type="EMBL" id="VJMF01000022">
    <property type="protein sequence ID" value="TRL36312.1"/>
    <property type="molecule type" value="Genomic_DNA"/>
</dbReference>
<gene>
    <name evidence="3" type="ORF">FM996_05140</name>
</gene>
<comment type="caution">
    <text evidence="3">The sequence shown here is derived from an EMBL/GenBank/DDBJ whole genome shotgun (WGS) entry which is preliminary data.</text>
</comment>
<dbReference type="InterPro" id="IPR050445">
    <property type="entry name" value="Bact_polysacc_biosynth/exp"/>
</dbReference>
<dbReference type="PANTHER" id="PTHR32309:SF31">
    <property type="entry name" value="CAPSULAR EXOPOLYSACCHARIDE FAMILY"/>
    <property type="match status" value="1"/>
</dbReference>
<dbReference type="AlphaFoldDB" id="A0A549T394"/>